<accession>A0A1N6JMF8</accession>
<dbReference type="Pfam" id="PF20434">
    <property type="entry name" value="BD-FAE"/>
    <property type="match status" value="1"/>
</dbReference>
<evidence type="ECO:0000256" key="1">
    <source>
        <dbReference type="ARBA" id="ARBA00022801"/>
    </source>
</evidence>
<reference evidence="4 5" key="1">
    <citation type="submission" date="2016-11" db="EMBL/GenBank/DDBJ databases">
        <authorList>
            <person name="Jaros S."/>
            <person name="Januszkiewicz K."/>
            <person name="Wedrychowicz H."/>
        </authorList>
    </citation>
    <scope>NUCLEOTIDE SEQUENCE [LARGE SCALE GENOMIC DNA]</scope>
    <source>
        <strain evidence="4 5">DSM 24787</strain>
    </source>
</reference>
<keyword evidence="1" id="KW-0378">Hydrolase</keyword>
<feature type="domain" description="BD-FAE-like" evidence="3">
    <location>
        <begin position="49"/>
        <end position="248"/>
    </location>
</feature>
<dbReference type="PANTHER" id="PTHR48081:SF6">
    <property type="entry name" value="PEPTIDASE S9 PROLYL OLIGOPEPTIDASE CATALYTIC DOMAIN-CONTAINING PROTEIN"/>
    <property type="match status" value="1"/>
</dbReference>
<dbReference type="InterPro" id="IPR049492">
    <property type="entry name" value="BD-FAE-like_dom"/>
</dbReference>
<sequence length="296" mass="32081">MKNGFATALLMISTMTALAQERIDLYPGQPELKIAGGRKIDDVPHIDHYPAAPDKKTGEAILICPGGGYAHLAVDHEGKDIAAFFTAQGFEAIVLHYRLNDAENKGSRFPSQYNDVTNAMRLVKSKAAAWKLDPEKIGVIGFSAGGHLASTLTTMIIPANPAAKNELEKWSSRPAFAILIYPVISMSESFRHKGSTVNLLGPDASQAMMDSLSTDKRVTAQTPPVFLVHSTDDKVVPVENSWAFYSALKKNNVSASLHIYDHGGHGYGMGPKDPVLNSWPGLAVQWLRGVVFKPKS</sequence>
<feature type="signal peptide" evidence="2">
    <location>
        <begin position="1"/>
        <end position="19"/>
    </location>
</feature>
<dbReference type="InterPro" id="IPR029058">
    <property type="entry name" value="AB_hydrolase_fold"/>
</dbReference>
<feature type="chain" id="PRO_5012048737" evidence="2">
    <location>
        <begin position="20"/>
        <end position="296"/>
    </location>
</feature>
<name>A0A1N6JMF8_9BACT</name>
<keyword evidence="2" id="KW-0732">Signal</keyword>
<dbReference type="Proteomes" id="UP000185003">
    <property type="component" value="Unassembled WGS sequence"/>
</dbReference>
<evidence type="ECO:0000256" key="2">
    <source>
        <dbReference type="SAM" id="SignalP"/>
    </source>
</evidence>
<evidence type="ECO:0000313" key="4">
    <source>
        <dbReference type="EMBL" id="SIO45413.1"/>
    </source>
</evidence>
<dbReference type="STRING" id="536979.SAMN04488055_4169"/>
<proteinExistence type="predicted"/>
<dbReference type="SUPFAM" id="SSF53474">
    <property type="entry name" value="alpha/beta-Hydrolases"/>
    <property type="match status" value="1"/>
</dbReference>
<dbReference type="OrthoDB" id="9794725at2"/>
<dbReference type="GO" id="GO:0016787">
    <property type="term" value="F:hydrolase activity"/>
    <property type="evidence" value="ECO:0007669"/>
    <property type="project" value="UniProtKB-KW"/>
</dbReference>
<dbReference type="Gene3D" id="3.40.50.1820">
    <property type="entry name" value="alpha/beta hydrolase"/>
    <property type="match status" value="1"/>
</dbReference>
<dbReference type="EMBL" id="FSRA01000002">
    <property type="protein sequence ID" value="SIO45413.1"/>
    <property type="molecule type" value="Genomic_DNA"/>
</dbReference>
<evidence type="ECO:0000313" key="5">
    <source>
        <dbReference type="Proteomes" id="UP000185003"/>
    </source>
</evidence>
<dbReference type="AlphaFoldDB" id="A0A1N6JMF8"/>
<protein>
    <submittedName>
        <fullName evidence="4">Acetyl esterase/lipase</fullName>
    </submittedName>
</protein>
<organism evidence="4 5">
    <name type="scientific">Chitinophaga niabensis</name>
    <dbReference type="NCBI Taxonomy" id="536979"/>
    <lineage>
        <taxon>Bacteria</taxon>
        <taxon>Pseudomonadati</taxon>
        <taxon>Bacteroidota</taxon>
        <taxon>Chitinophagia</taxon>
        <taxon>Chitinophagales</taxon>
        <taxon>Chitinophagaceae</taxon>
        <taxon>Chitinophaga</taxon>
    </lineage>
</organism>
<dbReference type="InterPro" id="IPR050300">
    <property type="entry name" value="GDXG_lipolytic_enzyme"/>
</dbReference>
<gene>
    <name evidence="4" type="ORF">SAMN04488055_4169</name>
</gene>
<dbReference type="PANTHER" id="PTHR48081">
    <property type="entry name" value="AB HYDROLASE SUPERFAMILY PROTEIN C4A8.06C"/>
    <property type="match status" value="1"/>
</dbReference>
<keyword evidence="5" id="KW-1185">Reference proteome</keyword>
<dbReference type="RefSeq" id="WP_074241540.1">
    <property type="nucleotide sequence ID" value="NZ_FSRA01000002.1"/>
</dbReference>
<evidence type="ECO:0000259" key="3">
    <source>
        <dbReference type="Pfam" id="PF20434"/>
    </source>
</evidence>